<dbReference type="PANTHER" id="PTHR12514">
    <property type="entry name" value="ENHANCER OF YELLOW 2 TRANSCRIPTION FACTOR"/>
    <property type="match status" value="1"/>
</dbReference>
<organism evidence="2 3">
    <name type="scientific">Coemansia reversa (strain ATCC 12441 / NRRL 1564)</name>
    <dbReference type="NCBI Taxonomy" id="763665"/>
    <lineage>
        <taxon>Eukaryota</taxon>
        <taxon>Fungi</taxon>
        <taxon>Fungi incertae sedis</taxon>
        <taxon>Zoopagomycota</taxon>
        <taxon>Kickxellomycotina</taxon>
        <taxon>Kickxellomycetes</taxon>
        <taxon>Kickxellales</taxon>
        <taxon>Kickxellaceae</taxon>
        <taxon>Coemansia</taxon>
    </lineage>
</organism>
<evidence type="ECO:0000313" key="3">
    <source>
        <dbReference type="Proteomes" id="UP000242474"/>
    </source>
</evidence>
<dbReference type="GO" id="GO:0005643">
    <property type="term" value="C:nuclear pore"/>
    <property type="evidence" value="ECO:0007669"/>
    <property type="project" value="UniProtKB-UniRule"/>
</dbReference>
<comment type="subcellular location">
    <subcellularLocation>
        <location evidence="1">Nucleus</location>
        <location evidence="1">Nucleoplasm</location>
    </subcellularLocation>
    <subcellularLocation>
        <location evidence="1">Cytoplasm</location>
        <location evidence="1">P-body</location>
    </subcellularLocation>
</comment>
<dbReference type="AlphaFoldDB" id="A0A2G5BKZ4"/>
<gene>
    <name evidence="1" type="primary">SUS1</name>
    <name evidence="2" type="ORF">COEREDRAFT_78956</name>
</gene>
<keyword evidence="1" id="KW-0804">Transcription</keyword>
<dbReference type="InterPro" id="IPR018783">
    <property type="entry name" value="TF_ENY2"/>
</dbReference>
<dbReference type="GO" id="GO:0006406">
    <property type="term" value="P:mRNA export from nucleus"/>
    <property type="evidence" value="ECO:0007669"/>
    <property type="project" value="UniProtKB-UniRule"/>
</dbReference>
<keyword evidence="1" id="KW-0539">Nucleus</keyword>
<name>A0A2G5BKZ4_COERN</name>
<dbReference type="HAMAP" id="MF_03046">
    <property type="entry name" value="ENY2_Sus1"/>
    <property type="match status" value="1"/>
</dbReference>
<keyword evidence="1" id="KW-0963">Cytoplasm</keyword>
<keyword evidence="3" id="KW-1185">Reference proteome</keyword>
<dbReference type="EMBL" id="KZ303486">
    <property type="protein sequence ID" value="PIA19642.1"/>
    <property type="molecule type" value="Genomic_DNA"/>
</dbReference>
<dbReference type="STRING" id="763665.A0A2G5BKZ4"/>
<dbReference type="Pfam" id="PF10163">
    <property type="entry name" value="EnY2"/>
    <property type="match status" value="1"/>
</dbReference>
<proteinExistence type="inferred from homology"/>
<evidence type="ECO:0000313" key="2">
    <source>
        <dbReference type="EMBL" id="PIA19642.1"/>
    </source>
</evidence>
<evidence type="ECO:0000256" key="1">
    <source>
        <dbReference type="HAMAP-Rule" id="MF_03046"/>
    </source>
</evidence>
<reference evidence="2 3" key="1">
    <citation type="journal article" date="2015" name="Genome Biol. Evol.">
        <title>Phylogenomic analyses indicate that early fungi evolved digesting cell walls of algal ancestors of land plants.</title>
        <authorList>
            <person name="Chang Y."/>
            <person name="Wang S."/>
            <person name="Sekimoto S."/>
            <person name="Aerts A.L."/>
            <person name="Choi C."/>
            <person name="Clum A."/>
            <person name="LaButti K.M."/>
            <person name="Lindquist E.A."/>
            <person name="Yee Ngan C."/>
            <person name="Ohm R.A."/>
            <person name="Salamov A.A."/>
            <person name="Grigoriev I.V."/>
            <person name="Spatafora J.W."/>
            <person name="Berbee M.L."/>
        </authorList>
    </citation>
    <scope>NUCLEOTIDE SEQUENCE [LARGE SCALE GENOMIC DNA]</scope>
    <source>
        <strain evidence="2 3">NRRL 1564</strain>
    </source>
</reference>
<protein>
    <recommendedName>
        <fullName evidence="1">Transcription and mRNA export factor SUS1</fullName>
    </recommendedName>
</protein>
<dbReference type="OrthoDB" id="6221744at2759"/>
<dbReference type="GO" id="GO:0015031">
    <property type="term" value="P:protein transport"/>
    <property type="evidence" value="ECO:0007669"/>
    <property type="project" value="UniProtKB-KW"/>
</dbReference>
<keyword evidence="1" id="KW-0010">Activator</keyword>
<keyword evidence="1" id="KW-0653">Protein transport</keyword>
<comment type="similarity">
    <text evidence="1">Belongs to the ENY2 family.</text>
</comment>
<sequence length="102" mass="11828">MASETTGIREELLRRFIESGERERLQEILRSKLHTSGWQDRVKDKCQKTIHESDEAADKLTVDNIAEQVTPYARTIVPEDIKAEILEDIRAFIYRALPENDS</sequence>
<keyword evidence="1" id="KW-0811">Translocation</keyword>
<dbReference type="GO" id="GO:0006368">
    <property type="term" value="P:transcription elongation by RNA polymerase II"/>
    <property type="evidence" value="ECO:0007669"/>
    <property type="project" value="UniProtKB-UniRule"/>
</dbReference>
<comment type="function">
    <text evidence="1">Involved in mRNA export coupled transcription activation by association with both the TREX-2 and the SAGA complexes. At the promoters, SAGA is required for recruitment of the basal transcription machinery. It influences RNA polymerase II transcriptional activity through different activities such as TBP interaction and promoter selectivity, interaction with transcription activators, and chromatin modification through histone acetylation and deubiquitination. Within the SAGA complex, participates to a subcomplex required for deubiquitination of H2B and for the maintenance of steady-state H3 methylation levels. The TREX-2 complex functions in docking export-competent ribonucleoprotein particles (mRNPs) to the nuclear entrance of the nuclear pore complex (nuclear basket). TREX-2 participates in mRNA export and accurate chromatin positioning in the nucleus by tethering genes to the nuclear periphery. May also be involved in cytoplasmic mRNA decay by interaction with components of P-bodies.</text>
</comment>
<keyword evidence="1" id="KW-0509">mRNA transport</keyword>
<dbReference type="GO" id="GO:0006325">
    <property type="term" value="P:chromatin organization"/>
    <property type="evidence" value="ECO:0007669"/>
    <property type="project" value="UniProtKB-KW"/>
</dbReference>
<dbReference type="Proteomes" id="UP000242474">
    <property type="component" value="Unassembled WGS sequence"/>
</dbReference>
<dbReference type="GO" id="GO:0070390">
    <property type="term" value="C:transcription export complex 2"/>
    <property type="evidence" value="ECO:0007669"/>
    <property type="project" value="UniProtKB-UniRule"/>
</dbReference>
<keyword evidence="1" id="KW-0156">Chromatin regulator</keyword>
<keyword evidence="1" id="KW-0813">Transport</keyword>
<dbReference type="GO" id="GO:0000932">
    <property type="term" value="C:P-body"/>
    <property type="evidence" value="ECO:0007669"/>
    <property type="project" value="UniProtKB-SubCell"/>
</dbReference>
<keyword evidence="1" id="KW-0805">Transcription regulation</keyword>
<comment type="subunit">
    <text evidence="1">Component of the nuclear pore complex (NPC)-associated TREX-2 complex (transcription and export complex 2), composed of at least SUS1, SAC3, THP1, SEM1, and CDC31. TREX-2 contains 2 SUS1 chains. The TREX-2 complex interacts with the nucleoporin NUP1. Component of the 1.8 MDa SAGA transcription coactivator-HAT complex. SAGA is built of 5 distinct domains with specialized functions. Within the SAGA complex, SUS1, SGF11, SGF73 and UBP8 form an additional subcomplex of SAGA called the DUB module (deubiquitination module). Interacts directly with THP1, SAC3, SGF11, and with the RNA polymerase II.</text>
</comment>
<dbReference type="InterPro" id="IPR038212">
    <property type="entry name" value="TF_EnY2_sf"/>
</dbReference>
<dbReference type="GO" id="GO:0071819">
    <property type="term" value="C:DUBm complex"/>
    <property type="evidence" value="ECO:0007669"/>
    <property type="project" value="UniProtKB-UniRule"/>
</dbReference>
<accession>A0A2G5BKZ4</accession>
<dbReference type="GO" id="GO:0005654">
    <property type="term" value="C:nucleoplasm"/>
    <property type="evidence" value="ECO:0007669"/>
    <property type="project" value="UniProtKB-SubCell"/>
</dbReference>
<dbReference type="GO" id="GO:0000124">
    <property type="term" value="C:SAGA complex"/>
    <property type="evidence" value="ECO:0007669"/>
    <property type="project" value="UniProtKB-UniRule"/>
</dbReference>
<dbReference type="GO" id="GO:0003713">
    <property type="term" value="F:transcription coactivator activity"/>
    <property type="evidence" value="ECO:0007669"/>
    <property type="project" value="UniProtKB-UniRule"/>
</dbReference>
<dbReference type="Gene3D" id="1.10.246.140">
    <property type="match status" value="1"/>
</dbReference>